<evidence type="ECO:0000256" key="5">
    <source>
        <dbReference type="SAM" id="SignalP"/>
    </source>
</evidence>
<evidence type="ECO:0000313" key="7">
    <source>
        <dbReference type="EMBL" id="CAK8054514.1"/>
    </source>
</evidence>
<dbReference type="CDD" id="cd06920">
    <property type="entry name" value="NEAT"/>
    <property type="match status" value="1"/>
</dbReference>
<evidence type="ECO:0000256" key="3">
    <source>
        <dbReference type="SAM" id="MobiDB-lite"/>
    </source>
</evidence>
<keyword evidence="4" id="KW-0472">Membrane</keyword>
<evidence type="ECO:0000256" key="4">
    <source>
        <dbReference type="SAM" id="Phobius"/>
    </source>
</evidence>
<protein>
    <submittedName>
        <fullName evidence="7">Heme-binding NEAT domain (NEAT)</fullName>
    </submittedName>
</protein>
<evidence type="ECO:0000259" key="6">
    <source>
        <dbReference type="PROSITE" id="PS50978"/>
    </source>
</evidence>
<organism evidence="7 8">
    <name type="scientific">Eupransor demetentiae</name>
    <dbReference type="NCBI Taxonomy" id="3109584"/>
    <lineage>
        <taxon>Bacteria</taxon>
        <taxon>Bacillati</taxon>
        <taxon>Bacillota</taxon>
        <taxon>Bacilli</taxon>
        <taxon>Lactobacillales</taxon>
        <taxon>Lactobacillaceae</taxon>
        <taxon>Eupransor</taxon>
    </lineage>
</organism>
<accession>A0ABP0EQF6</accession>
<feature type="region of interest" description="Disordered" evidence="3">
    <location>
        <begin position="171"/>
        <end position="211"/>
    </location>
</feature>
<feature type="transmembrane region" description="Helical" evidence="4">
    <location>
        <begin position="220"/>
        <end position="239"/>
    </location>
</feature>
<dbReference type="SUPFAM" id="SSF158911">
    <property type="entry name" value="NEAT domain-like"/>
    <property type="match status" value="1"/>
</dbReference>
<feature type="chain" id="PRO_5045551873" evidence="5">
    <location>
        <begin position="28"/>
        <end position="250"/>
    </location>
</feature>
<dbReference type="InterPro" id="IPR006635">
    <property type="entry name" value="NEAT_dom"/>
</dbReference>
<dbReference type="EMBL" id="CAWVOH010000002">
    <property type="protein sequence ID" value="CAK8054514.1"/>
    <property type="molecule type" value="Genomic_DNA"/>
</dbReference>
<keyword evidence="4" id="KW-0812">Transmembrane</keyword>
<gene>
    <name evidence="7" type="ORF">R54876_GBNLAHCA_01083</name>
</gene>
<dbReference type="Gene3D" id="2.60.40.1850">
    <property type="match status" value="1"/>
</dbReference>
<evidence type="ECO:0000256" key="2">
    <source>
        <dbReference type="ARBA" id="ARBA00022729"/>
    </source>
</evidence>
<dbReference type="InterPro" id="IPR037250">
    <property type="entry name" value="NEAT_dom_sf"/>
</dbReference>
<feature type="domain" description="NEAT" evidence="6">
    <location>
        <begin position="26"/>
        <end position="149"/>
    </location>
</feature>
<feature type="signal peptide" evidence="5">
    <location>
        <begin position="1"/>
        <end position="27"/>
    </location>
</feature>
<keyword evidence="4" id="KW-1133">Transmembrane helix</keyword>
<comment type="caution">
    <text evidence="7">The sequence shown here is derived from an EMBL/GenBank/DDBJ whole genome shotgun (WGS) entry which is preliminary data.</text>
</comment>
<comment type="subcellular location">
    <subcellularLocation>
        <location evidence="1">Cell envelope</location>
    </subcellularLocation>
</comment>
<evidence type="ECO:0000256" key="1">
    <source>
        <dbReference type="ARBA" id="ARBA00004196"/>
    </source>
</evidence>
<keyword evidence="2 5" id="KW-0732">Signal</keyword>
<dbReference type="RefSeq" id="WP_349642062.1">
    <property type="nucleotide sequence ID" value="NZ_CAWVOH010000002.1"/>
</dbReference>
<evidence type="ECO:0000313" key="8">
    <source>
        <dbReference type="Proteomes" id="UP001314241"/>
    </source>
</evidence>
<dbReference type="Pfam" id="PF05031">
    <property type="entry name" value="NEAT"/>
    <property type="match status" value="1"/>
</dbReference>
<dbReference type="PROSITE" id="PS50978">
    <property type="entry name" value="NEAT"/>
    <property type="match status" value="1"/>
</dbReference>
<proteinExistence type="predicted"/>
<keyword evidence="8" id="KW-1185">Reference proteome</keyword>
<name>A0ABP0EQF6_9LACO</name>
<dbReference type="Proteomes" id="UP001314241">
    <property type="component" value="Unassembled WGS sequence"/>
</dbReference>
<sequence>MNFKKILTVAAVVIASGMAGIFHSASADDSFSLNYTALKNGTNDTSMADQFSVKPGSARIVGDHYQVTLSIETPAEYGLFPVNILQVNGQTPSLSRSTSDGKSVITYTFNTNNLTDRIVGHMTVNIPAFRYSGDYLYDIVFDATGAPTIDGGKVSEDQAQEGAKAAQAAEQAQNENAQAGGAGAAGKAASNKNRPKAQVTPKAAIKHDKKDKAAGKSLPWWPFAIAVAVAVLVGIFTEWRSRRAGAKKED</sequence>
<feature type="compositionally biased region" description="Low complexity" evidence="3">
    <location>
        <begin position="171"/>
        <end position="189"/>
    </location>
</feature>
<reference evidence="7 8" key="1">
    <citation type="submission" date="2024-01" db="EMBL/GenBank/DDBJ databases">
        <authorList>
            <person name="Botero Cardona J."/>
        </authorList>
    </citation>
    <scope>NUCLEOTIDE SEQUENCE [LARGE SCALE GENOMIC DNA]</scope>
    <source>
        <strain evidence="7 8">LMG 33000</strain>
    </source>
</reference>